<dbReference type="CDD" id="cd06558">
    <property type="entry name" value="crotonase-like"/>
    <property type="match status" value="1"/>
</dbReference>
<dbReference type="EC" id="5.3.3.18" evidence="2"/>
<comment type="caution">
    <text evidence="2">The sequence shown here is derived from an EMBL/GenBank/DDBJ whole genome shotgun (WGS) entry which is preliminary data.</text>
</comment>
<dbReference type="InterPro" id="IPR029045">
    <property type="entry name" value="ClpP/crotonase-like_dom_sf"/>
</dbReference>
<reference evidence="2 3" key="1">
    <citation type="submission" date="2020-08" db="EMBL/GenBank/DDBJ databases">
        <title>Sequencing the genomes of 1000 actinobacteria strains.</title>
        <authorList>
            <person name="Klenk H.-P."/>
        </authorList>
    </citation>
    <scope>NUCLEOTIDE SEQUENCE [LARGE SCALE GENOMIC DNA]</scope>
    <source>
        <strain evidence="2 3">DSM 45790</strain>
    </source>
</reference>
<dbReference type="Proteomes" id="UP000588112">
    <property type="component" value="Unassembled WGS sequence"/>
</dbReference>
<comment type="similarity">
    <text evidence="1">Belongs to the enoyl-CoA hydratase/isomerase family.</text>
</comment>
<dbReference type="RefSeq" id="WP_184609930.1">
    <property type="nucleotide sequence ID" value="NZ_BOOS01000063.1"/>
</dbReference>
<accession>A0A7W8Z2U5</accession>
<dbReference type="GO" id="GO:0016853">
    <property type="term" value="F:isomerase activity"/>
    <property type="evidence" value="ECO:0007669"/>
    <property type="project" value="UniProtKB-KW"/>
</dbReference>
<dbReference type="EMBL" id="JACHBR010000001">
    <property type="protein sequence ID" value="MBB5626158.1"/>
    <property type="molecule type" value="Genomic_DNA"/>
</dbReference>
<protein>
    <submittedName>
        <fullName evidence="2">2-(1,2-epoxy-1,2-dihydrophenyl)acetyl-CoA isomerase</fullName>
        <ecNumber evidence="2">5.3.3.18</ecNumber>
    </submittedName>
</protein>
<sequence length="257" mass="26658">MSTVITERDGPVLTVTLNRPHVLNALDADTLLALADAWHEAADPEVRAVVVTGSGKGFCAGADLRTPPDPSRKPGSSGLRHTYHPHVLAMGALEKPVIAAVNGAAAGAGLSLAAAADVRIAAATAKFVPAFATVGLVPDAGGAYFLPRLLGYARAFEWLATGRAVDAEEALSWGLVSRVVPQEELLPAAAELAHRMAAMPGAAVGLTKGLLDHGLTHGLADLLDEEARAQARAVADPGRRRARAEMVNRLSATKEDR</sequence>
<name>A0A7W8Z2U5_9ACTN</name>
<dbReference type="PANTHER" id="PTHR43802">
    <property type="entry name" value="ENOYL-COA HYDRATASE"/>
    <property type="match status" value="1"/>
</dbReference>
<dbReference type="InterPro" id="IPR001753">
    <property type="entry name" value="Enoyl-CoA_hydra/iso"/>
</dbReference>
<keyword evidence="2" id="KW-0413">Isomerase</keyword>
<organism evidence="2 3">
    <name type="scientific">Sphaerisporangium krabiense</name>
    <dbReference type="NCBI Taxonomy" id="763782"/>
    <lineage>
        <taxon>Bacteria</taxon>
        <taxon>Bacillati</taxon>
        <taxon>Actinomycetota</taxon>
        <taxon>Actinomycetes</taxon>
        <taxon>Streptosporangiales</taxon>
        <taxon>Streptosporangiaceae</taxon>
        <taxon>Sphaerisporangium</taxon>
    </lineage>
</organism>
<gene>
    <name evidence="2" type="ORF">BJ981_001857</name>
</gene>
<evidence type="ECO:0000313" key="3">
    <source>
        <dbReference type="Proteomes" id="UP000588112"/>
    </source>
</evidence>
<evidence type="ECO:0000313" key="2">
    <source>
        <dbReference type="EMBL" id="MBB5626158.1"/>
    </source>
</evidence>
<dbReference type="PANTHER" id="PTHR43802:SF1">
    <property type="entry name" value="IP11341P-RELATED"/>
    <property type="match status" value="1"/>
</dbReference>
<dbReference type="Gene3D" id="3.90.226.10">
    <property type="entry name" value="2-enoyl-CoA Hydratase, Chain A, domain 1"/>
    <property type="match status" value="1"/>
</dbReference>
<proteinExistence type="inferred from homology"/>
<evidence type="ECO:0000256" key="1">
    <source>
        <dbReference type="ARBA" id="ARBA00005254"/>
    </source>
</evidence>
<keyword evidence="3" id="KW-1185">Reference proteome</keyword>
<dbReference type="AlphaFoldDB" id="A0A7W8Z2U5"/>
<dbReference type="SUPFAM" id="SSF52096">
    <property type="entry name" value="ClpP/crotonase"/>
    <property type="match status" value="1"/>
</dbReference>
<dbReference type="Pfam" id="PF00378">
    <property type="entry name" value="ECH_1"/>
    <property type="match status" value="1"/>
</dbReference>